<protein>
    <submittedName>
        <fullName evidence="1">Uncharacterized protein</fullName>
    </submittedName>
</protein>
<reference evidence="1 2" key="1">
    <citation type="submission" date="2020-08" db="EMBL/GenBank/DDBJ databases">
        <title>Genomic Encyclopedia of Type Strains, Phase IV (KMG-V): Genome sequencing to study the core and pangenomes of soil and plant-associated prokaryotes.</title>
        <authorList>
            <person name="Whitman W."/>
        </authorList>
    </citation>
    <scope>NUCLEOTIDE SEQUENCE [LARGE SCALE GENOMIC DNA]</scope>
    <source>
        <strain evidence="1 2">SEMIA 4084</strain>
    </source>
</reference>
<sequence>MPKLPPMSDPVLKPHQYWIRPANGQATFLADYTEFFEGCAREQLPLRLHRLCRSDIVARPRLAADFVAIMLKTAPYHGSHQNALATWRNVFRFLEDRTDLPHVESIADFNEIHGESFKQWLFDARLTQSGYRRFKAIVDAYFLDRFQRPSPLAARDKDQLTDVAEPDLVALQRLSLVLRHEARAQIQMMSEGAALG</sequence>
<keyword evidence="2" id="KW-1185">Reference proteome</keyword>
<dbReference type="RefSeq" id="WP_154663266.1">
    <property type="nucleotide sequence ID" value="NZ_JACHBK010000012.1"/>
</dbReference>
<accession>A0A7W8UHC5</accession>
<dbReference type="EMBL" id="JACHBK010000012">
    <property type="protein sequence ID" value="MBB5538230.1"/>
    <property type="molecule type" value="Genomic_DNA"/>
</dbReference>
<evidence type="ECO:0000313" key="2">
    <source>
        <dbReference type="Proteomes" id="UP000585507"/>
    </source>
</evidence>
<name>A0A7W8UHC5_9HYPH</name>
<dbReference type="AlphaFoldDB" id="A0A7W8UHC5"/>
<gene>
    <name evidence="1" type="ORF">GGD55_004951</name>
</gene>
<evidence type="ECO:0000313" key="1">
    <source>
        <dbReference type="EMBL" id="MBB5538230.1"/>
    </source>
</evidence>
<dbReference type="Proteomes" id="UP000585507">
    <property type="component" value="Unassembled WGS sequence"/>
</dbReference>
<comment type="caution">
    <text evidence="1">The sequence shown here is derived from an EMBL/GenBank/DDBJ whole genome shotgun (WGS) entry which is preliminary data.</text>
</comment>
<organism evidence="1 2">
    <name type="scientific">Rhizobium giardinii</name>
    <dbReference type="NCBI Taxonomy" id="56731"/>
    <lineage>
        <taxon>Bacteria</taxon>
        <taxon>Pseudomonadati</taxon>
        <taxon>Pseudomonadota</taxon>
        <taxon>Alphaproteobacteria</taxon>
        <taxon>Hyphomicrobiales</taxon>
        <taxon>Rhizobiaceae</taxon>
        <taxon>Rhizobium/Agrobacterium group</taxon>
        <taxon>Rhizobium</taxon>
    </lineage>
</organism>
<proteinExistence type="predicted"/>